<name>A0AAD8HDW1_9APIA</name>
<accession>A0AAD8HDW1</accession>
<keyword evidence="2" id="KW-1185">Reference proteome</keyword>
<dbReference type="Proteomes" id="UP001237642">
    <property type="component" value="Unassembled WGS sequence"/>
</dbReference>
<comment type="caution">
    <text evidence="1">The sequence shown here is derived from an EMBL/GenBank/DDBJ whole genome shotgun (WGS) entry which is preliminary data.</text>
</comment>
<evidence type="ECO:0000313" key="1">
    <source>
        <dbReference type="EMBL" id="KAK1364763.1"/>
    </source>
</evidence>
<reference evidence="1" key="2">
    <citation type="submission" date="2023-05" db="EMBL/GenBank/DDBJ databases">
        <authorList>
            <person name="Schelkunov M.I."/>
        </authorList>
    </citation>
    <scope>NUCLEOTIDE SEQUENCE</scope>
    <source>
        <strain evidence="1">Hsosn_3</strain>
        <tissue evidence="1">Leaf</tissue>
    </source>
</reference>
<reference evidence="1" key="1">
    <citation type="submission" date="2023-02" db="EMBL/GenBank/DDBJ databases">
        <title>Genome of toxic invasive species Heracleum sosnowskyi carries increased number of genes despite the absence of recent whole-genome duplications.</title>
        <authorList>
            <person name="Schelkunov M."/>
            <person name="Shtratnikova V."/>
            <person name="Makarenko M."/>
            <person name="Klepikova A."/>
            <person name="Omelchenko D."/>
            <person name="Novikova G."/>
            <person name="Obukhova E."/>
            <person name="Bogdanov V."/>
            <person name="Penin A."/>
            <person name="Logacheva M."/>
        </authorList>
    </citation>
    <scope>NUCLEOTIDE SEQUENCE</scope>
    <source>
        <strain evidence="1">Hsosn_3</strain>
        <tissue evidence="1">Leaf</tissue>
    </source>
</reference>
<sequence>MRAEPKRRNHTIGAKWLRHGDSFPVESSTVETGATGGDGSSVIVGGREHNSMILGDTVGTMNDGGKLAGREIVGSKKDRVVTSAYNQNIISSRVAEREKETTKIENIGLSISDPKRCRTEDEERVGPVDKGSLADIIMIETQNNSATNPKNLILAGSVKETRLLL</sequence>
<proteinExistence type="predicted"/>
<dbReference type="EMBL" id="JAUIZM010000009">
    <property type="protein sequence ID" value="KAK1364763.1"/>
    <property type="molecule type" value="Genomic_DNA"/>
</dbReference>
<gene>
    <name evidence="1" type="ORF">POM88_040324</name>
</gene>
<organism evidence="1 2">
    <name type="scientific">Heracleum sosnowskyi</name>
    <dbReference type="NCBI Taxonomy" id="360622"/>
    <lineage>
        <taxon>Eukaryota</taxon>
        <taxon>Viridiplantae</taxon>
        <taxon>Streptophyta</taxon>
        <taxon>Embryophyta</taxon>
        <taxon>Tracheophyta</taxon>
        <taxon>Spermatophyta</taxon>
        <taxon>Magnoliopsida</taxon>
        <taxon>eudicotyledons</taxon>
        <taxon>Gunneridae</taxon>
        <taxon>Pentapetalae</taxon>
        <taxon>asterids</taxon>
        <taxon>campanulids</taxon>
        <taxon>Apiales</taxon>
        <taxon>Apiaceae</taxon>
        <taxon>Apioideae</taxon>
        <taxon>apioid superclade</taxon>
        <taxon>Tordylieae</taxon>
        <taxon>Tordyliinae</taxon>
        <taxon>Heracleum</taxon>
    </lineage>
</organism>
<dbReference type="AlphaFoldDB" id="A0AAD8HDW1"/>
<evidence type="ECO:0000313" key="2">
    <source>
        <dbReference type="Proteomes" id="UP001237642"/>
    </source>
</evidence>
<protein>
    <submittedName>
        <fullName evidence="1">Uncharacterized protein</fullName>
    </submittedName>
</protein>